<gene>
    <name evidence="9" type="primary">cad</name>
    <name evidence="9" type="ORF">XYCOK13_00780</name>
</gene>
<keyword evidence="10" id="KW-1185">Reference proteome</keyword>
<comment type="cofactor">
    <cofactor evidence="1">
        <name>pyridoxal 5'-phosphate</name>
        <dbReference type="ChEBI" id="CHEBI:597326"/>
    </cofactor>
</comment>
<evidence type="ECO:0000256" key="5">
    <source>
        <dbReference type="ARBA" id="ARBA00023239"/>
    </source>
</evidence>
<dbReference type="PANTHER" id="PTHR43277:SF3">
    <property type="entry name" value="DECARBOXYLASE, PUTATIVE-RELATED"/>
    <property type="match status" value="1"/>
</dbReference>
<dbReference type="SUPFAM" id="SSF55904">
    <property type="entry name" value="Ornithine decarboxylase C-terminal domain"/>
    <property type="match status" value="1"/>
</dbReference>
<feature type="domain" description="Orn/Lys/Arg decarboxylases family 1 pyridoxal-P attachment site" evidence="7">
    <location>
        <begin position="7"/>
        <end position="370"/>
    </location>
</feature>
<evidence type="ECO:0000259" key="8">
    <source>
        <dbReference type="Pfam" id="PF03711"/>
    </source>
</evidence>
<dbReference type="Pfam" id="PF03711">
    <property type="entry name" value="OKR_DC_1_C"/>
    <property type="match status" value="1"/>
</dbReference>
<dbReference type="SUPFAM" id="SSF53383">
    <property type="entry name" value="PLP-dependent transferases"/>
    <property type="match status" value="1"/>
</dbReference>
<dbReference type="InterPro" id="IPR015424">
    <property type="entry name" value="PyrdxlP-dep_Trfase"/>
</dbReference>
<dbReference type="InterPro" id="IPR000310">
    <property type="entry name" value="Orn/Lys/Arg_deCO2ase_major_dom"/>
</dbReference>
<evidence type="ECO:0000256" key="1">
    <source>
        <dbReference type="ARBA" id="ARBA00001933"/>
    </source>
</evidence>
<evidence type="ECO:0000256" key="3">
    <source>
        <dbReference type="ARBA" id="ARBA00022793"/>
    </source>
</evidence>
<dbReference type="Gene3D" id="3.90.105.10">
    <property type="entry name" value="Molybdopterin biosynthesis moea protein, domain 2"/>
    <property type="match status" value="1"/>
</dbReference>
<dbReference type="EMBL" id="BOVK01000002">
    <property type="protein sequence ID" value="GIQ67254.1"/>
    <property type="molecule type" value="Genomic_DNA"/>
</dbReference>
<reference evidence="9" key="1">
    <citation type="submission" date="2021-04" db="EMBL/GenBank/DDBJ databases">
        <title>Draft genome sequence of Xylanibacillus composti strain K13.</title>
        <authorList>
            <person name="Uke A."/>
            <person name="Chhe C."/>
            <person name="Baramee S."/>
            <person name="Kosugi A."/>
        </authorList>
    </citation>
    <scope>NUCLEOTIDE SEQUENCE</scope>
    <source>
        <strain evidence="9">K13</strain>
    </source>
</reference>
<sequence length="520" mass="57211">MNQHRAPIYEKLQEYVKSSPVSFHIPGHKRRAWSQEGWLKDWFLGDVTEITGMDDLHAPEEMIKEAEELAAECFGAEQTFFLVGGSTSGNLALILSVCQPGDVVLVDRHAHKSVLHGLMLARAKAVFLPVAIDPMSGLPMGTSPAILARALERYPVAKAVVLTCPNYYGIGPDIEAIASLSRNASIPLLIDEAHGVHFGFHEKLPMSAIRQGADAVVQSAHKMGGGLTMGGFLHLRGDRVDPARVRQCLSMVQTSSPSYPILASLDAFRKHWAADGSRMIQQGLDAVLSFRLSMQALPRFAVTDMVQHALLQSGDAWKRKVDPFKLYIFDRTGELDGYTLQARLEQHNCMIEMADPRGVLLVFTYASTKEDAQQLFGAFGKCAEISLIDRETRPIGNEQQVGMDDAKNAQSLSDGEGWSPSELESASSISDPVDLADWQLPSQTELVPLEQAKGRKMAEMIIPYPPGIPLVCKGERLTDQLWMQAIRLRDAGARFQGTEDSKLASVRVIVEGLQEIGERR</sequence>
<keyword evidence="5" id="KW-0456">Lyase</keyword>
<accession>A0A8J4H1G3</accession>
<evidence type="ECO:0000256" key="6">
    <source>
        <dbReference type="SAM" id="MobiDB-lite"/>
    </source>
</evidence>
<dbReference type="AlphaFoldDB" id="A0A8J4H1G3"/>
<protein>
    <submittedName>
        <fullName evidence="9">Lysine decarboxylase</fullName>
    </submittedName>
</protein>
<dbReference type="InterPro" id="IPR052357">
    <property type="entry name" value="Orn_Lys_Arg_decarboxylase-I"/>
</dbReference>
<dbReference type="InterPro" id="IPR015421">
    <property type="entry name" value="PyrdxlP-dep_Trfase_major"/>
</dbReference>
<dbReference type="InterPro" id="IPR008286">
    <property type="entry name" value="Prn/Lys/Arg_de-COase_C"/>
</dbReference>
<dbReference type="RefSeq" id="WP_213409863.1">
    <property type="nucleotide sequence ID" value="NZ_BOVK01000002.1"/>
</dbReference>
<evidence type="ECO:0000256" key="2">
    <source>
        <dbReference type="ARBA" id="ARBA00010671"/>
    </source>
</evidence>
<dbReference type="PANTHER" id="PTHR43277">
    <property type="entry name" value="ARGININE DECARBOXYLASE"/>
    <property type="match status" value="1"/>
</dbReference>
<feature type="domain" description="Orn/Lys/Arg decarboxylase C-terminal" evidence="8">
    <location>
        <begin position="441"/>
        <end position="480"/>
    </location>
</feature>
<feature type="region of interest" description="Disordered" evidence="6">
    <location>
        <begin position="394"/>
        <end position="426"/>
    </location>
</feature>
<dbReference type="Proteomes" id="UP000677918">
    <property type="component" value="Unassembled WGS sequence"/>
</dbReference>
<evidence type="ECO:0000259" key="7">
    <source>
        <dbReference type="Pfam" id="PF01276"/>
    </source>
</evidence>
<dbReference type="InterPro" id="IPR036633">
    <property type="entry name" value="Prn/Lys/Arg_de-COase_C_sf"/>
</dbReference>
<evidence type="ECO:0000313" key="9">
    <source>
        <dbReference type="EMBL" id="GIQ67254.1"/>
    </source>
</evidence>
<comment type="similarity">
    <text evidence="2">Belongs to the Orn/Lys/Arg decarboxylase class-I family.</text>
</comment>
<keyword evidence="4" id="KW-0663">Pyridoxal phosphate</keyword>
<comment type="caution">
    <text evidence="9">The sequence shown here is derived from an EMBL/GenBank/DDBJ whole genome shotgun (WGS) entry which is preliminary data.</text>
</comment>
<dbReference type="GO" id="GO:0016831">
    <property type="term" value="F:carboxy-lyase activity"/>
    <property type="evidence" value="ECO:0007669"/>
    <property type="project" value="UniProtKB-KW"/>
</dbReference>
<dbReference type="Pfam" id="PF01276">
    <property type="entry name" value="OKR_DC_1"/>
    <property type="match status" value="1"/>
</dbReference>
<proteinExistence type="inferred from homology"/>
<name>A0A8J4H1G3_9BACL</name>
<evidence type="ECO:0000256" key="4">
    <source>
        <dbReference type="ARBA" id="ARBA00022898"/>
    </source>
</evidence>
<evidence type="ECO:0000313" key="10">
    <source>
        <dbReference type="Proteomes" id="UP000677918"/>
    </source>
</evidence>
<organism evidence="9 10">
    <name type="scientific">Xylanibacillus composti</name>
    <dbReference type="NCBI Taxonomy" id="1572762"/>
    <lineage>
        <taxon>Bacteria</taxon>
        <taxon>Bacillati</taxon>
        <taxon>Bacillota</taxon>
        <taxon>Bacilli</taxon>
        <taxon>Bacillales</taxon>
        <taxon>Paenibacillaceae</taxon>
        <taxon>Xylanibacillus</taxon>
    </lineage>
</organism>
<keyword evidence="3" id="KW-0210">Decarboxylase</keyword>
<dbReference type="Gene3D" id="3.40.640.10">
    <property type="entry name" value="Type I PLP-dependent aspartate aminotransferase-like (Major domain)"/>
    <property type="match status" value="1"/>
</dbReference>